<accession>A0A1Y2HG99</accession>
<dbReference type="InterPro" id="IPR036915">
    <property type="entry name" value="Cyclin-like_sf"/>
</dbReference>
<dbReference type="PANTHER" id="PTHR15615:SF108">
    <property type="entry name" value="PROTEIN CNPPD1"/>
    <property type="match status" value="1"/>
</dbReference>
<dbReference type="GO" id="GO:0019901">
    <property type="term" value="F:protein kinase binding"/>
    <property type="evidence" value="ECO:0007669"/>
    <property type="project" value="InterPro"/>
</dbReference>
<gene>
    <name evidence="1" type="ORF">BCR44DRAFT_1380315</name>
</gene>
<reference evidence="1 2" key="1">
    <citation type="submission" date="2016-07" db="EMBL/GenBank/DDBJ databases">
        <title>Pervasive Adenine N6-methylation of Active Genes in Fungi.</title>
        <authorList>
            <consortium name="DOE Joint Genome Institute"/>
            <person name="Mondo S.J."/>
            <person name="Dannebaum R.O."/>
            <person name="Kuo R.C."/>
            <person name="Labutti K."/>
            <person name="Haridas S."/>
            <person name="Kuo A."/>
            <person name="Salamov A."/>
            <person name="Ahrendt S.R."/>
            <person name="Lipzen A."/>
            <person name="Sullivan W."/>
            <person name="Andreopoulos W.B."/>
            <person name="Clum A."/>
            <person name="Lindquist E."/>
            <person name="Daum C."/>
            <person name="Ramamoorthy G.K."/>
            <person name="Gryganskyi A."/>
            <person name="Culley D."/>
            <person name="Magnuson J.K."/>
            <person name="James T.Y."/>
            <person name="O'Malley M.A."/>
            <person name="Stajich J.E."/>
            <person name="Spatafora J.W."/>
            <person name="Visel A."/>
            <person name="Grigoriev I.V."/>
        </authorList>
    </citation>
    <scope>NUCLEOTIDE SEQUENCE [LARGE SCALE GENOMIC DNA]</scope>
    <source>
        <strain evidence="1 2">PL171</strain>
    </source>
</reference>
<dbReference type="GO" id="GO:0016538">
    <property type="term" value="F:cyclin-dependent protein serine/threonine kinase regulator activity"/>
    <property type="evidence" value="ECO:0007669"/>
    <property type="project" value="TreeGrafter"/>
</dbReference>
<feature type="non-terminal residue" evidence="1">
    <location>
        <position position="92"/>
    </location>
</feature>
<dbReference type="Gene3D" id="1.10.472.10">
    <property type="entry name" value="Cyclin-like"/>
    <property type="match status" value="1"/>
</dbReference>
<dbReference type="AlphaFoldDB" id="A0A1Y2HG99"/>
<evidence type="ECO:0000313" key="1">
    <source>
        <dbReference type="EMBL" id="ORZ32723.1"/>
    </source>
</evidence>
<sequence>FIHNAVHRTRTPLNAMVAAVYLVRRLRDRNPNCAGTSITPHRVMLAAIMLACKLLYDDTYSNRTWVHVSQGIFSLEEINRMEWEFLSYIKFE</sequence>
<dbReference type="EMBL" id="MCFL01000043">
    <property type="protein sequence ID" value="ORZ32723.1"/>
    <property type="molecule type" value="Genomic_DNA"/>
</dbReference>
<dbReference type="Pfam" id="PF08613">
    <property type="entry name" value="Cyclin"/>
    <property type="match status" value="1"/>
</dbReference>
<organism evidence="1 2">
    <name type="scientific">Catenaria anguillulae PL171</name>
    <dbReference type="NCBI Taxonomy" id="765915"/>
    <lineage>
        <taxon>Eukaryota</taxon>
        <taxon>Fungi</taxon>
        <taxon>Fungi incertae sedis</taxon>
        <taxon>Blastocladiomycota</taxon>
        <taxon>Blastocladiomycetes</taxon>
        <taxon>Blastocladiales</taxon>
        <taxon>Catenariaceae</taxon>
        <taxon>Catenaria</taxon>
    </lineage>
</organism>
<proteinExistence type="predicted"/>
<dbReference type="STRING" id="765915.A0A1Y2HG99"/>
<keyword evidence="2" id="KW-1185">Reference proteome</keyword>
<dbReference type="GO" id="GO:0005634">
    <property type="term" value="C:nucleus"/>
    <property type="evidence" value="ECO:0007669"/>
    <property type="project" value="TreeGrafter"/>
</dbReference>
<dbReference type="CDD" id="cd20557">
    <property type="entry name" value="CYCLIN_ScPCL1-like"/>
    <property type="match status" value="1"/>
</dbReference>
<comment type="caution">
    <text evidence="1">The sequence shown here is derived from an EMBL/GenBank/DDBJ whole genome shotgun (WGS) entry which is preliminary data.</text>
</comment>
<feature type="non-terminal residue" evidence="1">
    <location>
        <position position="1"/>
    </location>
</feature>
<dbReference type="OrthoDB" id="10250320at2759"/>
<dbReference type="SUPFAM" id="SSF47954">
    <property type="entry name" value="Cyclin-like"/>
    <property type="match status" value="1"/>
</dbReference>
<protein>
    <submittedName>
        <fullName evidence="1">Uncharacterized protein</fullName>
    </submittedName>
</protein>
<dbReference type="InterPro" id="IPR013922">
    <property type="entry name" value="Cyclin_PHO80-like"/>
</dbReference>
<dbReference type="GO" id="GO:0000307">
    <property type="term" value="C:cyclin-dependent protein kinase holoenzyme complex"/>
    <property type="evidence" value="ECO:0007669"/>
    <property type="project" value="TreeGrafter"/>
</dbReference>
<name>A0A1Y2HG99_9FUNG</name>
<dbReference type="Proteomes" id="UP000193411">
    <property type="component" value="Unassembled WGS sequence"/>
</dbReference>
<dbReference type="PANTHER" id="PTHR15615">
    <property type="match status" value="1"/>
</dbReference>
<evidence type="ECO:0000313" key="2">
    <source>
        <dbReference type="Proteomes" id="UP000193411"/>
    </source>
</evidence>